<dbReference type="PANTHER" id="PTHR30408">
    <property type="entry name" value="TYPE-1 RESTRICTION ENZYME ECOKI SPECIFICITY PROTEIN"/>
    <property type="match status" value="1"/>
</dbReference>
<evidence type="ECO:0000256" key="2">
    <source>
        <dbReference type="ARBA" id="ARBA00022747"/>
    </source>
</evidence>
<dbReference type="CDD" id="cd17495">
    <property type="entry name" value="RMtype1_S_Cep9333ORF4827P-TRD2-CR2_like"/>
    <property type="match status" value="1"/>
</dbReference>
<dbReference type="SUPFAM" id="SSF116734">
    <property type="entry name" value="DNA methylase specificity domain"/>
    <property type="match status" value="2"/>
</dbReference>
<dbReference type="Gene3D" id="3.90.220.20">
    <property type="entry name" value="DNA methylase specificity domains"/>
    <property type="match status" value="2"/>
</dbReference>
<reference evidence="6 7" key="1">
    <citation type="submission" date="2013-03" db="EMBL/GenBank/DDBJ databases">
        <authorList>
            <person name="Harkins D.M."/>
            <person name="Durkin A.S."/>
            <person name="Brinkac L.M."/>
            <person name="Haft D.H."/>
            <person name="Selengut J.D."/>
            <person name="Sanka R."/>
            <person name="DePew J."/>
            <person name="Purushe J."/>
            <person name="Galloway R.L."/>
            <person name="Vinetz J.M."/>
            <person name="Sutton G.G."/>
            <person name="Nierman W.C."/>
            <person name="Fouts D.E."/>
        </authorList>
    </citation>
    <scope>NUCLEOTIDE SEQUENCE [LARGE SCALE GENOMIC DNA]</scope>
    <source>
        <strain evidence="6 7">Waz Holland</strain>
    </source>
</reference>
<gene>
    <name evidence="6" type="ORF">LEP1GSC199_1549</name>
</gene>
<dbReference type="EMBL" id="AOGY02000013">
    <property type="protein sequence ID" value="EMY71558.1"/>
    <property type="molecule type" value="Genomic_DNA"/>
</dbReference>
<feature type="coiled-coil region" evidence="4">
    <location>
        <begin position="160"/>
        <end position="187"/>
    </location>
</feature>
<evidence type="ECO:0000313" key="7">
    <source>
        <dbReference type="Proteomes" id="UP000012227"/>
    </source>
</evidence>
<evidence type="ECO:0000256" key="4">
    <source>
        <dbReference type="SAM" id="Coils"/>
    </source>
</evidence>
<keyword evidence="4" id="KW-0175">Coiled coil</keyword>
<dbReference type="GO" id="GO:0003677">
    <property type="term" value="F:DNA binding"/>
    <property type="evidence" value="ECO:0007669"/>
    <property type="project" value="UniProtKB-KW"/>
</dbReference>
<dbReference type="Pfam" id="PF01420">
    <property type="entry name" value="Methylase_S"/>
    <property type="match status" value="2"/>
</dbReference>
<dbReference type="Gene3D" id="1.10.287.1120">
    <property type="entry name" value="Bipartite methylase S protein"/>
    <property type="match status" value="1"/>
</dbReference>
<dbReference type="GO" id="GO:0009307">
    <property type="term" value="P:DNA restriction-modification system"/>
    <property type="evidence" value="ECO:0007669"/>
    <property type="project" value="UniProtKB-KW"/>
</dbReference>
<accession>N1W9A0</accession>
<sequence>MSEWKEFKLGDIADKIGDGLHGTPAYSDDGEYYFINGNNLLNGKISIKNETKKVTEAEYQKHKKPLSNRTILLGINGTIGNLAFYNGEKCVLGKSACYINISSDIDNFFIYYKMLSKEFQSTLLEIATGTTIINVPLKGLREIPILLPTIAEQKDIAGVLSALDEKIDLLHRQNKTLEAMAEALFRQWFVEEAEESWEEGKLGDEFIITMGQSPPGESYNEDGVGIPMYQGNADFEFRFPKNRVFTTDPKRFAEKYDTLISVRAPVGAQNMANEECCIGRGVASLRYKIKSDLYSYTYYKIRYHMLEIAGFNDTGTVFGSIGKEDLWGIKTQIPSTLESEEIDLRLKPLNDRIIENCFQIRSLEKLRDTLLPKLMSGEVKVDINRDI</sequence>
<comment type="similarity">
    <text evidence="1">Belongs to the type-I restriction system S methylase family.</text>
</comment>
<organism evidence="6 7">
    <name type="scientific">Leptospira vanthielii serovar Holland str. Waz Holland = ATCC 700522</name>
    <dbReference type="NCBI Taxonomy" id="1218591"/>
    <lineage>
        <taxon>Bacteria</taxon>
        <taxon>Pseudomonadati</taxon>
        <taxon>Spirochaetota</taxon>
        <taxon>Spirochaetia</taxon>
        <taxon>Leptospirales</taxon>
        <taxon>Leptospiraceae</taxon>
        <taxon>Leptospira</taxon>
    </lineage>
</organism>
<evidence type="ECO:0000256" key="3">
    <source>
        <dbReference type="ARBA" id="ARBA00023125"/>
    </source>
</evidence>
<dbReference type="AlphaFoldDB" id="N1W9A0"/>
<dbReference type="InterPro" id="IPR044946">
    <property type="entry name" value="Restrct_endonuc_typeI_TRD_sf"/>
</dbReference>
<protein>
    <submittedName>
        <fullName evidence="6">Type I restriction modification DNA specificity domain protein</fullName>
    </submittedName>
</protein>
<dbReference type="InterPro" id="IPR000055">
    <property type="entry name" value="Restrct_endonuc_typeI_TRD"/>
</dbReference>
<name>N1W9A0_9LEPT</name>
<dbReference type="STRING" id="1218591.LEP1GSC199_1549"/>
<feature type="domain" description="Type I restriction modification DNA specificity" evidence="5">
    <location>
        <begin position="1"/>
        <end position="178"/>
    </location>
</feature>
<dbReference type="PANTHER" id="PTHR30408:SF12">
    <property type="entry name" value="TYPE I RESTRICTION ENZYME MJAVIII SPECIFICITY SUBUNIT"/>
    <property type="match status" value="1"/>
</dbReference>
<evidence type="ECO:0000259" key="5">
    <source>
        <dbReference type="Pfam" id="PF01420"/>
    </source>
</evidence>
<dbReference type="Proteomes" id="UP000012227">
    <property type="component" value="Unassembled WGS sequence"/>
</dbReference>
<evidence type="ECO:0000256" key="1">
    <source>
        <dbReference type="ARBA" id="ARBA00010923"/>
    </source>
</evidence>
<comment type="caution">
    <text evidence="6">The sequence shown here is derived from an EMBL/GenBank/DDBJ whole genome shotgun (WGS) entry which is preliminary data.</text>
</comment>
<proteinExistence type="inferred from homology"/>
<evidence type="ECO:0000313" key="6">
    <source>
        <dbReference type="EMBL" id="EMY71558.1"/>
    </source>
</evidence>
<feature type="domain" description="Type I restriction modification DNA specificity" evidence="5">
    <location>
        <begin position="195"/>
        <end position="351"/>
    </location>
</feature>
<dbReference type="InterPro" id="IPR052021">
    <property type="entry name" value="Type-I_RS_S_subunit"/>
</dbReference>
<keyword evidence="3" id="KW-0238">DNA-binding</keyword>
<keyword evidence="2" id="KW-0680">Restriction system</keyword>
<dbReference type="RefSeq" id="WP_002976709.1">
    <property type="nucleotide sequence ID" value="NZ_AOGY02000013.1"/>
</dbReference>